<feature type="chain" id="PRO_5039059445" evidence="9">
    <location>
        <begin position="30"/>
        <end position="358"/>
    </location>
</feature>
<dbReference type="SUPFAM" id="SSF53474">
    <property type="entry name" value="alpha/beta-Hydrolases"/>
    <property type="match status" value="1"/>
</dbReference>
<evidence type="ECO:0000256" key="5">
    <source>
        <dbReference type="ARBA" id="ARBA00022801"/>
    </source>
</evidence>
<dbReference type="RefSeq" id="WP_312888313.1">
    <property type="nucleotide sequence ID" value="NZ_JACCCZ010000001.1"/>
</dbReference>
<keyword evidence="4 9" id="KW-0732">Signal</keyword>
<dbReference type="Proteomes" id="UP000549695">
    <property type="component" value="Unassembled WGS sequence"/>
</dbReference>
<dbReference type="Gene3D" id="3.40.50.1820">
    <property type="entry name" value="alpha/beta hydrolase"/>
    <property type="match status" value="1"/>
</dbReference>
<evidence type="ECO:0000256" key="7">
    <source>
        <dbReference type="ARBA" id="ARBA00023326"/>
    </source>
</evidence>
<evidence type="ECO:0000256" key="3">
    <source>
        <dbReference type="ARBA" id="ARBA00022651"/>
    </source>
</evidence>
<dbReference type="AlphaFoldDB" id="A0A852W126"/>
<dbReference type="InterPro" id="IPR043595">
    <property type="entry name" value="FaeB/C/D"/>
</dbReference>
<evidence type="ECO:0000256" key="9">
    <source>
        <dbReference type="SAM" id="SignalP"/>
    </source>
</evidence>
<evidence type="ECO:0000256" key="8">
    <source>
        <dbReference type="SAM" id="MobiDB-lite"/>
    </source>
</evidence>
<comment type="subcellular location">
    <subcellularLocation>
        <location evidence="1">Secreted</location>
    </subcellularLocation>
</comment>
<proteinExistence type="predicted"/>
<dbReference type="GO" id="GO:0005576">
    <property type="term" value="C:extracellular region"/>
    <property type="evidence" value="ECO:0007669"/>
    <property type="project" value="UniProtKB-SubCell"/>
</dbReference>
<dbReference type="GeneID" id="98050657"/>
<dbReference type="Pfam" id="PF00756">
    <property type="entry name" value="Esterase"/>
    <property type="match status" value="1"/>
</dbReference>
<feature type="compositionally biased region" description="Low complexity" evidence="8">
    <location>
        <begin position="32"/>
        <end position="71"/>
    </location>
</feature>
<dbReference type="PANTHER" id="PTHR38050:SF2">
    <property type="entry name" value="FERULOYL ESTERASE C-RELATED"/>
    <property type="match status" value="1"/>
</dbReference>
<name>A0A852W126_PSEA5</name>
<evidence type="ECO:0000256" key="2">
    <source>
        <dbReference type="ARBA" id="ARBA00022525"/>
    </source>
</evidence>
<accession>A0A852W126</accession>
<protein>
    <submittedName>
        <fullName evidence="10">Polyhydroxybutyrate depolymerase</fullName>
    </submittedName>
</protein>
<keyword evidence="5" id="KW-0378">Hydrolase</keyword>
<dbReference type="GO" id="GO:0030600">
    <property type="term" value="F:feruloyl esterase activity"/>
    <property type="evidence" value="ECO:0007669"/>
    <property type="project" value="InterPro"/>
</dbReference>
<feature type="signal peptide" evidence="9">
    <location>
        <begin position="1"/>
        <end position="29"/>
    </location>
</feature>
<keyword evidence="3" id="KW-0858">Xylan degradation</keyword>
<dbReference type="InterPro" id="IPR029058">
    <property type="entry name" value="AB_hydrolase_fold"/>
</dbReference>
<feature type="region of interest" description="Disordered" evidence="8">
    <location>
        <begin position="32"/>
        <end position="96"/>
    </location>
</feature>
<evidence type="ECO:0000313" key="10">
    <source>
        <dbReference type="EMBL" id="NYG00554.1"/>
    </source>
</evidence>
<evidence type="ECO:0000256" key="6">
    <source>
        <dbReference type="ARBA" id="ARBA00023277"/>
    </source>
</evidence>
<keyword evidence="7" id="KW-0624">Polysaccharide degradation</keyword>
<keyword evidence="2" id="KW-0964">Secreted</keyword>
<dbReference type="PANTHER" id="PTHR38050">
    <property type="match status" value="1"/>
</dbReference>
<evidence type="ECO:0000256" key="4">
    <source>
        <dbReference type="ARBA" id="ARBA00022729"/>
    </source>
</evidence>
<dbReference type="EMBL" id="JACCCZ010000001">
    <property type="protein sequence ID" value="NYG00554.1"/>
    <property type="molecule type" value="Genomic_DNA"/>
</dbReference>
<comment type="caution">
    <text evidence="10">The sequence shown here is derived from an EMBL/GenBank/DDBJ whole genome shotgun (WGS) entry which is preliminary data.</text>
</comment>
<evidence type="ECO:0000256" key="1">
    <source>
        <dbReference type="ARBA" id="ARBA00004613"/>
    </source>
</evidence>
<dbReference type="GO" id="GO:0045493">
    <property type="term" value="P:xylan catabolic process"/>
    <property type="evidence" value="ECO:0007669"/>
    <property type="project" value="UniProtKB-KW"/>
</dbReference>
<evidence type="ECO:0000313" key="11">
    <source>
        <dbReference type="Proteomes" id="UP000549695"/>
    </source>
</evidence>
<reference evidence="10 11" key="1">
    <citation type="submission" date="2020-07" db="EMBL/GenBank/DDBJ databases">
        <title>Sequencing the genomes of 1000 actinobacteria strains.</title>
        <authorList>
            <person name="Klenk H.-P."/>
        </authorList>
    </citation>
    <scope>NUCLEOTIDE SEQUENCE [LARGE SCALE GENOMIC DNA]</scope>
    <source>
        <strain evidence="10 11">DSM 44749</strain>
    </source>
</reference>
<gene>
    <name evidence="10" type="ORF">HDA37_000839</name>
</gene>
<dbReference type="InterPro" id="IPR000801">
    <property type="entry name" value="Esterase-like"/>
</dbReference>
<keyword evidence="11" id="KW-1185">Reference proteome</keyword>
<organism evidence="10 11">
    <name type="scientific">Pseudonocardia alni</name>
    <name type="common">Amycolata alni</name>
    <dbReference type="NCBI Taxonomy" id="33907"/>
    <lineage>
        <taxon>Bacteria</taxon>
        <taxon>Bacillati</taxon>
        <taxon>Actinomycetota</taxon>
        <taxon>Actinomycetes</taxon>
        <taxon>Pseudonocardiales</taxon>
        <taxon>Pseudonocardiaceae</taxon>
        <taxon>Pseudonocardia</taxon>
    </lineage>
</organism>
<keyword evidence="6" id="KW-0119">Carbohydrate metabolism</keyword>
<sequence length="358" mass="35554">MGATRRPGGRRLRAVAAACLAAAALTTGAAVAPTPSDAAVAPTASGAPAGPAGSGAPAGPAGAAGLGAAAGPAGGPAGARSPGCGLIPPQAPGTTAVRTVDSGGLARTVRVHLPEGYRPDRPTPVVLVFHGRGNDGATTEDFSGLSGLPAVVAYPDGVPGGEGKRSWQGAPYSAPGVDDVAFTGDLLDELESTLCVDPGRVFATGKSNGGGFTEILACRMPDRIAAIAPVAGAYYRDGEPPCRPGRPVPALFVHGTGDATIPYTGDADRGLPAIPAKVAEWVARDGCRARPQTRRIEPDVTIATWRGCRDGARVRHVAVDGGGHTWPGATAYSGGGVTTQTVRATALVGDFFGLGGPR</sequence>